<dbReference type="Pfam" id="PF04074">
    <property type="entry name" value="DUF386"/>
    <property type="match status" value="1"/>
</dbReference>
<dbReference type="PANTHER" id="PTHR34986">
    <property type="entry name" value="EVOLVED BETA-GALACTOSIDASE SUBUNIT BETA"/>
    <property type="match status" value="1"/>
</dbReference>
<dbReference type="GO" id="GO:0005829">
    <property type="term" value="C:cytosol"/>
    <property type="evidence" value="ECO:0007669"/>
    <property type="project" value="TreeGrafter"/>
</dbReference>
<proteinExistence type="predicted"/>
<dbReference type="Gene3D" id="2.60.120.370">
    <property type="entry name" value="YhcH/YjgK/YiaL"/>
    <property type="match status" value="1"/>
</dbReference>
<dbReference type="PANTHER" id="PTHR34986:SF1">
    <property type="entry name" value="PROTEIN YIAL"/>
    <property type="match status" value="1"/>
</dbReference>
<name>A0A5S5C671_9BACL</name>
<dbReference type="RefSeq" id="WP_148930041.1">
    <property type="nucleotide sequence ID" value="NZ_VNHS01000005.1"/>
</dbReference>
<dbReference type="InterPro" id="IPR004375">
    <property type="entry name" value="NanQ/TabA/YiaL"/>
</dbReference>
<dbReference type="Proteomes" id="UP000323257">
    <property type="component" value="Unassembled WGS sequence"/>
</dbReference>
<sequence>MMIGTLSDWRAYAGGGHDKFETALDALAQLAAESPSPGRIDIDGDRLYATVMQLEGKSTADQLAEKHERYIDVHVVLEGKELIGWSPLPEGLVPAKPYEADADYLLAEPAADETLLRLVPGMFAVFFPHDLHRPGLGEGEIIKKMVMKIHV</sequence>
<dbReference type="SUPFAM" id="SSF51197">
    <property type="entry name" value="Clavaminate synthase-like"/>
    <property type="match status" value="1"/>
</dbReference>
<dbReference type="EMBL" id="VNHS01000005">
    <property type="protein sequence ID" value="TYP74817.1"/>
    <property type="molecule type" value="Genomic_DNA"/>
</dbReference>
<dbReference type="AlphaFoldDB" id="A0A5S5C671"/>
<evidence type="ECO:0000313" key="2">
    <source>
        <dbReference type="Proteomes" id="UP000323257"/>
    </source>
</evidence>
<keyword evidence="2" id="KW-1185">Reference proteome</keyword>
<accession>A0A5S5C671</accession>
<gene>
    <name evidence="1" type="ORF">BCM02_105364</name>
</gene>
<reference evidence="1 2" key="1">
    <citation type="submission" date="2019-07" db="EMBL/GenBank/DDBJ databases">
        <title>Genomic Encyclopedia of Type Strains, Phase III (KMG-III): the genomes of soil and plant-associated and newly described type strains.</title>
        <authorList>
            <person name="Whitman W."/>
        </authorList>
    </citation>
    <scope>NUCLEOTIDE SEQUENCE [LARGE SCALE GENOMIC DNA]</scope>
    <source>
        <strain evidence="1 2">BL24</strain>
    </source>
</reference>
<organism evidence="1 2">
    <name type="scientific">Paenibacillus methanolicus</name>
    <dbReference type="NCBI Taxonomy" id="582686"/>
    <lineage>
        <taxon>Bacteria</taxon>
        <taxon>Bacillati</taxon>
        <taxon>Bacillota</taxon>
        <taxon>Bacilli</taxon>
        <taxon>Bacillales</taxon>
        <taxon>Paenibacillaceae</taxon>
        <taxon>Paenibacillus</taxon>
    </lineage>
</organism>
<dbReference type="NCBIfam" id="TIGR00022">
    <property type="entry name" value="YhcH/YjgK/YiaL family protein"/>
    <property type="match status" value="1"/>
</dbReference>
<dbReference type="OrthoDB" id="9792756at2"/>
<protein>
    <submittedName>
        <fullName evidence="1">YhcH/YjgK/YiaL family protein</fullName>
    </submittedName>
</protein>
<comment type="caution">
    <text evidence="1">The sequence shown here is derived from an EMBL/GenBank/DDBJ whole genome shotgun (WGS) entry which is preliminary data.</text>
</comment>
<dbReference type="InterPro" id="IPR037012">
    <property type="entry name" value="NanQ/TabA/YiaL_sf"/>
</dbReference>
<evidence type="ECO:0000313" key="1">
    <source>
        <dbReference type="EMBL" id="TYP74817.1"/>
    </source>
</evidence>